<comment type="caution">
    <text evidence="2">The sequence shown here is derived from an EMBL/GenBank/DDBJ whole genome shotgun (WGS) entry which is preliminary data.</text>
</comment>
<organism evidence="2 3">
    <name type="scientific">Lithospermum erythrorhizon</name>
    <name type="common">Purple gromwell</name>
    <name type="synonym">Lithospermum officinale var. erythrorhizon</name>
    <dbReference type="NCBI Taxonomy" id="34254"/>
    <lineage>
        <taxon>Eukaryota</taxon>
        <taxon>Viridiplantae</taxon>
        <taxon>Streptophyta</taxon>
        <taxon>Embryophyta</taxon>
        <taxon>Tracheophyta</taxon>
        <taxon>Spermatophyta</taxon>
        <taxon>Magnoliopsida</taxon>
        <taxon>eudicotyledons</taxon>
        <taxon>Gunneridae</taxon>
        <taxon>Pentapetalae</taxon>
        <taxon>asterids</taxon>
        <taxon>lamiids</taxon>
        <taxon>Boraginales</taxon>
        <taxon>Boraginaceae</taxon>
        <taxon>Boraginoideae</taxon>
        <taxon>Lithospermeae</taxon>
        <taxon>Lithospermum</taxon>
    </lineage>
</organism>
<dbReference type="EMBL" id="BAABME010001849">
    <property type="protein sequence ID" value="GAA0151766.1"/>
    <property type="molecule type" value="Genomic_DNA"/>
</dbReference>
<evidence type="ECO:0000256" key="1">
    <source>
        <dbReference type="SAM" id="MobiDB-lite"/>
    </source>
</evidence>
<reference evidence="2 3" key="1">
    <citation type="submission" date="2024-01" db="EMBL/GenBank/DDBJ databases">
        <title>The complete chloroplast genome sequence of Lithospermum erythrorhizon: insights into the phylogenetic relationship among Boraginaceae species and the maternal lineages of purple gromwells.</title>
        <authorList>
            <person name="Okada T."/>
            <person name="Watanabe K."/>
        </authorList>
    </citation>
    <scope>NUCLEOTIDE SEQUENCE [LARGE SCALE GENOMIC DNA]</scope>
</reference>
<dbReference type="Proteomes" id="UP001454036">
    <property type="component" value="Unassembled WGS sequence"/>
</dbReference>
<protein>
    <recommendedName>
        <fullName evidence="4">Mitochondrial protein</fullName>
    </recommendedName>
</protein>
<dbReference type="AlphaFoldDB" id="A0AAV3PL77"/>
<accession>A0AAV3PL77</accession>
<proteinExistence type="predicted"/>
<name>A0AAV3PL77_LITER</name>
<gene>
    <name evidence="2" type="ORF">LIER_10415</name>
</gene>
<keyword evidence="3" id="KW-1185">Reference proteome</keyword>
<sequence>MGRSLRIRSSKNFVLLKASLMSFPLLLPPSRMVINSSIDNATEATTDEPSDNNSCDNNHPIHPASRIQKDHPVDNIIGQLDQGMKIRWQKPVEHRKMVGLIGESCFISKVEPKNVDEALKDEHWISAMQEELV</sequence>
<evidence type="ECO:0008006" key="4">
    <source>
        <dbReference type="Google" id="ProtNLM"/>
    </source>
</evidence>
<evidence type="ECO:0000313" key="2">
    <source>
        <dbReference type="EMBL" id="GAA0151766.1"/>
    </source>
</evidence>
<feature type="region of interest" description="Disordered" evidence="1">
    <location>
        <begin position="38"/>
        <end position="66"/>
    </location>
</feature>
<evidence type="ECO:0000313" key="3">
    <source>
        <dbReference type="Proteomes" id="UP001454036"/>
    </source>
</evidence>